<dbReference type="PANTHER" id="PTHR42736:SF1">
    <property type="entry name" value="PROTEIN-GLUTAMINE GAMMA-GLUTAMYLTRANSFERASE"/>
    <property type="match status" value="1"/>
</dbReference>
<feature type="region of interest" description="Disordered" evidence="1">
    <location>
        <begin position="239"/>
        <end position="259"/>
    </location>
</feature>
<dbReference type="InterPro" id="IPR052901">
    <property type="entry name" value="Bact_TGase-like"/>
</dbReference>
<dbReference type="OrthoDB" id="9804872at2"/>
<evidence type="ECO:0000256" key="1">
    <source>
        <dbReference type="SAM" id="MobiDB-lite"/>
    </source>
</evidence>
<dbReference type="AlphaFoldDB" id="A0A7Z1AFE8"/>
<evidence type="ECO:0000313" key="4">
    <source>
        <dbReference type="EMBL" id="ODJ87836.1"/>
    </source>
</evidence>
<dbReference type="PANTHER" id="PTHR42736">
    <property type="entry name" value="PROTEIN-GLUTAMINE GAMMA-GLUTAMYLTRANSFERASE"/>
    <property type="match status" value="1"/>
</dbReference>
<dbReference type="Pfam" id="PF01841">
    <property type="entry name" value="Transglut_core"/>
    <property type="match status" value="1"/>
</dbReference>
<feature type="transmembrane region" description="Helical" evidence="2">
    <location>
        <begin position="133"/>
        <end position="153"/>
    </location>
</feature>
<evidence type="ECO:0000259" key="3">
    <source>
        <dbReference type="SMART" id="SM00460"/>
    </source>
</evidence>
<comment type="caution">
    <text evidence="4">The sequence shown here is derived from an EMBL/GenBank/DDBJ whole genome shotgun (WGS) entry which is preliminary data.</text>
</comment>
<feature type="transmembrane region" description="Helical" evidence="2">
    <location>
        <begin position="9"/>
        <end position="28"/>
    </location>
</feature>
<feature type="transmembrane region" description="Helical" evidence="2">
    <location>
        <begin position="617"/>
        <end position="635"/>
    </location>
</feature>
<keyword evidence="2" id="KW-0472">Membrane</keyword>
<feature type="transmembrane region" description="Helical" evidence="2">
    <location>
        <begin position="73"/>
        <end position="98"/>
    </location>
</feature>
<name>A0A7Z1AFE8_9GAMM</name>
<keyword evidence="2" id="KW-0812">Transmembrane</keyword>
<keyword evidence="2" id="KW-1133">Transmembrane helix</keyword>
<dbReference type="InterPro" id="IPR021878">
    <property type="entry name" value="TgpA_N"/>
</dbReference>
<sequence>MKLESVKVVYWYSLVSAVAAGAVLFAYLGVIAALLGATMTVAVTHFILVLVGRSDEQSNPYLKVSEQIAAMGIILFLPLMVVYGPLPALLVFIGFAHLALLFQTHDYRRLYMGLAAGFTALIAGAVESKSGLYLLFFLAYSVTISITLGYAYIEPLSRNRSQWNPFDQLRAAFLLIGLALIIYLIVPQFPAGNLGAIPGSDHFYENPEWEQEAEQANGRGDGRDPAGSLLHELVERFDTEGSRRNSDRSTGGESTSSSFRYRGFDYEMEIDNPDDQGDRFSNDIVAHVRADRPLYLRARIFDRFDGLRWYSSAQRLSKLQLSRGEIELQPAPDRASQSVTENYEVFIERDLGDYIPAAAVPVKVNFPATVIALDAFGQLHSPGALQRGTAYSVTSLRTVHRGRTFAETDYVELPNFRQLPEDIDPRISQLANQVAEPYDSQFAKAIALEQHLRRNYAYDFDSIFKSQQHTPLCQFLFETKKGHCEYFASALAIMLRTQGIPSRLVTGFSATNQNPMTGYYDIYALDGHAWVEAYVDNVGWLELEPTAYYDGPSVENETLSAEQINDYVERQLRLQEAMGETDYTFEMVLSASWQAAYLLVTWLGAYLKLFFINTWPLLSGLGAILLCLWIAWPYIHPRWRAFKIKRRLSAVQATTSDEVITHHLQAIDDLLHNAGYRRPAGLTIEKMLDRLAALDIPMHAKNISREFNHIHYSDKPVKVTLSHYRSIFETLYSLGHTELKQRVHNLQ</sequence>
<protein>
    <submittedName>
        <fullName evidence="4">Protein-glutamine gamma-glutamyltransferase</fullName>
        <ecNumber evidence="4">2.3.2.13</ecNumber>
    </submittedName>
</protein>
<feature type="domain" description="Transglutaminase-like" evidence="3">
    <location>
        <begin position="476"/>
        <end position="547"/>
    </location>
</feature>
<dbReference type="Pfam" id="PF11992">
    <property type="entry name" value="TgpA_N"/>
    <property type="match status" value="1"/>
</dbReference>
<dbReference type="InterPro" id="IPR038765">
    <property type="entry name" value="Papain-like_cys_pep_sf"/>
</dbReference>
<evidence type="ECO:0000313" key="5">
    <source>
        <dbReference type="Proteomes" id="UP000094769"/>
    </source>
</evidence>
<dbReference type="InterPro" id="IPR002931">
    <property type="entry name" value="Transglutaminase-like"/>
</dbReference>
<dbReference type="SMART" id="SM00460">
    <property type="entry name" value="TGc"/>
    <property type="match status" value="1"/>
</dbReference>
<keyword evidence="5" id="KW-1185">Reference proteome</keyword>
<gene>
    <name evidence="4" type="primary">tgpA_2</name>
    <name evidence="4" type="ORF">CODIS_19440</name>
</gene>
<dbReference type="Gene3D" id="3.10.620.30">
    <property type="match status" value="1"/>
</dbReference>
<keyword evidence="4" id="KW-0012">Acyltransferase</keyword>
<accession>A0A7Z1AFE8</accession>
<evidence type="ECO:0000256" key="2">
    <source>
        <dbReference type="SAM" id="Phobius"/>
    </source>
</evidence>
<organism evidence="4 5">
    <name type="scientific">Candidatus Thiodiazotropha endolucinida</name>
    <dbReference type="NCBI Taxonomy" id="1655433"/>
    <lineage>
        <taxon>Bacteria</taxon>
        <taxon>Pseudomonadati</taxon>
        <taxon>Pseudomonadota</taxon>
        <taxon>Gammaproteobacteria</taxon>
        <taxon>Chromatiales</taxon>
        <taxon>Sedimenticolaceae</taxon>
        <taxon>Candidatus Thiodiazotropha</taxon>
    </lineage>
</organism>
<reference evidence="4 5" key="1">
    <citation type="submission" date="2016-06" db="EMBL/GenBank/DDBJ databases">
        <title>Genome sequence of endosymbiont of Candidatus Endolucinida thiodiazotropha.</title>
        <authorList>
            <person name="Poehlein A."/>
            <person name="Koenig S."/>
            <person name="Heiden S.E."/>
            <person name="Thuermer A."/>
            <person name="Voget S."/>
            <person name="Daniel R."/>
            <person name="Markert S."/>
            <person name="Gros O."/>
            <person name="Schweder T."/>
        </authorList>
    </citation>
    <scope>NUCLEOTIDE SEQUENCE [LARGE SCALE GENOMIC DNA]</scope>
    <source>
        <strain evidence="4 5">COS</strain>
    </source>
</reference>
<proteinExistence type="predicted"/>
<dbReference type="SUPFAM" id="SSF54001">
    <property type="entry name" value="Cysteine proteinases"/>
    <property type="match status" value="1"/>
</dbReference>
<feature type="transmembrane region" description="Helical" evidence="2">
    <location>
        <begin position="583"/>
        <end position="605"/>
    </location>
</feature>
<dbReference type="EMBL" id="MARB01000009">
    <property type="protein sequence ID" value="ODJ87836.1"/>
    <property type="molecule type" value="Genomic_DNA"/>
</dbReference>
<dbReference type="EC" id="2.3.2.13" evidence="4"/>
<feature type="transmembrane region" description="Helical" evidence="2">
    <location>
        <begin position="110"/>
        <end position="126"/>
    </location>
</feature>
<keyword evidence="4" id="KW-0808">Transferase</keyword>
<dbReference type="GO" id="GO:0003810">
    <property type="term" value="F:protein-glutamine gamma-glutamyltransferase activity"/>
    <property type="evidence" value="ECO:0007669"/>
    <property type="project" value="UniProtKB-EC"/>
</dbReference>
<feature type="transmembrane region" description="Helical" evidence="2">
    <location>
        <begin position="34"/>
        <end position="52"/>
    </location>
</feature>
<feature type="compositionally biased region" description="Polar residues" evidence="1">
    <location>
        <begin position="248"/>
        <end position="259"/>
    </location>
</feature>
<dbReference type="Proteomes" id="UP000094769">
    <property type="component" value="Unassembled WGS sequence"/>
</dbReference>
<dbReference type="RefSeq" id="WP_069124398.1">
    <property type="nucleotide sequence ID" value="NZ_MARB01000009.1"/>
</dbReference>
<feature type="transmembrane region" description="Helical" evidence="2">
    <location>
        <begin position="168"/>
        <end position="186"/>
    </location>
</feature>